<gene>
    <name evidence="9" type="ORF">GCM10022377_16920</name>
</gene>
<evidence type="ECO:0000256" key="5">
    <source>
        <dbReference type="ARBA" id="ARBA00022692"/>
    </source>
</evidence>
<comment type="subcellular location">
    <subcellularLocation>
        <location evidence="1">Cell membrane</location>
        <topology evidence="1">Multi-pass membrane protein</topology>
    </subcellularLocation>
</comment>
<comment type="similarity">
    <text evidence="2">Belongs to the CPA3 antiporters (TC 2.A.63) subunit F family.</text>
</comment>
<dbReference type="Proteomes" id="UP001501536">
    <property type="component" value="Unassembled WGS sequence"/>
</dbReference>
<evidence type="ECO:0008006" key="11">
    <source>
        <dbReference type="Google" id="ProtNLM"/>
    </source>
</evidence>
<keyword evidence="3" id="KW-0813">Transport</keyword>
<evidence type="ECO:0000256" key="2">
    <source>
        <dbReference type="ARBA" id="ARBA00009212"/>
    </source>
</evidence>
<accession>A0ABP7DFW2</accession>
<feature type="transmembrane region" description="Helical" evidence="8">
    <location>
        <begin position="61"/>
        <end position="83"/>
    </location>
</feature>
<evidence type="ECO:0000256" key="4">
    <source>
        <dbReference type="ARBA" id="ARBA00022475"/>
    </source>
</evidence>
<keyword evidence="7 8" id="KW-0472">Membrane</keyword>
<name>A0ABP7DFW2_9MICC</name>
<evidence type="ECO:0000256" key="6">
    <source>
        <dbReference type="ARBA" id="ARBA00022989"/>
    </source>
</evidence>
<evidence type="ECO:0000256" key="1">
    <source>
        <dbReference type="ARBA" id="ARBA00004651"/>
    </source>
</evidence>
<dbReference type="PANTHER" id="PTHR34702">
    <property type="entry name" value="NA(+)/H(+) ANTIPORTER SUBUNIT F1"/>
    <property type="match status" value="1"/>
</dbReference>
<evidence type="ECO:0000313" key="9">
    <source>
        <dbReference type="EMBL" id="GAA3703818.1"/>
    </source>
</evidence>
<dbReference type="PANTHER" id="PTHR34702:SF1">
    <property type="entry name" value="NA(+)_H(+) ANTIPORTER SUBUNIT F"/>
    <property type="match status" value="1"/>
</dbReference>
<keyword evidence="10" id="KW-1185">Reference proteome</keyword>
<feature type="transmembrane region" description="Helical" evidence="8">
    <location>
        <begin position="6"/>
        <end position="23"/>
    </location>
</feature>
<evidence type="ECO:0000256" key="8">
    <source>
        <dbReference type="SAM" id="Phobius"/>
    </source>
</evidence>
<dbReference type="RefSeq" id="WP_425582944.1">
    <property type="nucleotide sequence ID" value="NZ_BAABCJ010000002.1"/>
</dbReference>
<keyword evidence="5 8" id="KW-0812">Transmembrane</keyword>
<reference evidence="10" key="1">
    <citation type="journal article" date="2019" name="Int. J. Syst. Evol. Microbiol.">
        <title>The Global Catalogue of Microorganisms (GCM) 10K type strain sequencing project: providing services to taxonomists for standard genome sequencing and annotation.</title>
        <authorList>
            <consortium name="The Broad Institute Genomics Platform"/>
            <consortium name="The Broad Institute Genome Sequencing Center for Infectious Disease"/>
            <person name="Wu L."/>
            <person name="Ma J."/>
        </authorList>
    </citation>
    <scope>NUCLEOTIDE SEQUENCE [LARGE SCALE GENOMIC DNA]</scope>
    <source>
        <strain evidence="10">JCM 16961</strain>
    </source>
</reference>
<proteinExistence type="inferred from homology"/>
<keyword evidence="6 8" id="KW-1133">Transmembrane helix</keyword>
<organism evidence="9 10">
    <name type="scientific">Zhihengliuella alba</name>
    <dbReference type="NCBI Taxonomy" id="547018"/>
    <lineage>
        <taxon>Bacteria</taxon>
        <taxon>Bacillati</taxon>
        <taxon>Actinomycetota</taxon>
        <taxon>Actinomycetes</taxon>
        <taxon>Micrococcales</taxon>
        <taxon>Micrococcaceae</taxon>
        <taxon>Zhihengliuella</taxon>
    </lineage>
</organism>
<protein>
    <recommendedName>
        <fullName evidence="11">Cation:proton antiporter</fullName>
    </recommendedName>
</protein>
<comment type="caution">
    <text evidence="9">The sequence shown here is derived from an EMBL/GenBank/DDBJ whole genome shotgun (WGS) entry which is preliminary data.</text>
</comment>
<evidence type="ECO:0000256" key="7">
    <source>
        <dbReference type="ARBA" id="ARBA00023136"/>
    </source>
</evidence>
<dbReference type="InterPro" id="IPR007208">
    <property type="entry name" value="MrpF/PhaF-like"/>
</dbReference>
<evidence type="ECO:0000256" key="3">
    <source>
        <dbReference type="ARBA" id="ARBA00022448"/>
    </source>
</evidence>
<keyword evidence="4" id="KW-1003">Cell membrane</keyword>
<sequence length="89" mass="9499">MMLTAAAWTAGILLSLAAVLVIIRLMRGPSILDRAIAMDVLLAIIMAALCVDMAVNGHLNHMAFVVVACVVGFIGTVTISRYVTDRRNT</sequence>
<feature type="transmembrane region" description="Helical" evidence="8">
    <location>
        <begin position="35"/>
        <end position="55"/>
    </location>
</feature>
<dbReference type="EMBL" id="BAABCJ010000002">
    <property type="protein sequence ID" value="GAA3703818.1"/>
    <property type="molecule type" value="Genomic_DNA"/>
</dbReference>
<evidence type="ECO:0000313" key="10">
    <source>
        <dbReference type="Proteomes" id="UP001501536"/>
    </source>
</evidence>
<dbReference type="Pfam" id="PF04066">
    <property type="entry name" value="MrpF_PhaF"/>
    <property type="match status" value="1"/>
</dbReference>